<reference evidence="1" key="1">
    <citation type="submission" date="2021-10" db="EMBL/GenBank/DDBJ databases">
        <title>Novel species in genus Arthrobacter.</title>
        <authorList>
            <person name="Liu Y."/>
        </authorList>
    </citation>
    <scope>NUCLEOTIDE SEQUENCE</scope>
    <source>
        <strain evidence="1">Zg-Y453</strain>
    </source>
</reference>
<accession>A0A9X1MH60</accession>
<dbReference type="RefSeq" id="WP_227897270.1">
    <property type="nucleotide sequence ID" value="NZ_CP099467.1"/>
</dbReference>
<proteinExistence type="predicted"/>
<evidence type="ECO:0000313" key="2">
    <source>
        <dbReference type="Proteomes" id="UP001139158"/>
    </source>
</evidence>
<dbReference type="Proteomes" id="UP001139158">
    <property type="component" value="Unassembled WGS sequence"/>
</dbReference>
<organism evidence="1 2">
    <name type="scientific">Arthrobacter caoxuetaonis</name>
    <dbReference type="NCBI Taxonomy" id="2886935"/>
    <lineage>
        <taxon>Bacteria</taxon>
        <taxon>Bacillati</taxon>
        <taxon>Actinomycetota</taxon>
        <taxon>Actinomycetes</taxon>
        <taxon>Micrococcales</taxon>
        <taxon>Micrococcaceae</taxon>
        <taxon>Arthrobacter</taxon>
    </lineage>
</organism>
<protein>
    <submittedName>
        <fullName evidence="1">Uncharacterized protein</fullName>
    </submittedName>
</protein>
<sequence length="192" mass="20677">MPTDTASWPPEWRENLGVYQEALTADGGHALTRETCSEIPAGDLGGIETGLRGIIRLRPLESITVGDLYVATPPVPTREEALRIKACLILCRNQSSDYLDLAVLVCPMGPNKAAAVLSGMDAYYAGQNRDGSAVSSQIVRQLADPQPKDAPETAKQEYMGALSGQWLDWSATVDACRGVAAQMLTEVEASWR</sequence>
<dbReference type="EMBL" id="JAJFZV010000018">
    <property type="protein sequence ID" value="MCC3299282.1"/>
    <property type="molecule type" value="Genomic_DNA"/>
</dbReference>
<evidence type="ECO:0000313" key="1">
    <source>
        <dbReference type="EMBL" id="MCC3299282.1"/>
    </source>
</evidence>
<name>A0A9X1MH60_9MICC</name>
<keyword evidence="2" id="KW-1185">Reference proteome</keyword>
<comment type="caution">
    <text evidence="1">The sequence shown here is derived from an EMBL/GenBank/DDBJ whole genome shotgun (WGS) entry which is preliminary data.</text>
</comment>
<dbReference type="AlphaFoldDB" id="A0A9X1MH60"/>
<gene>
    <name evidence="1" type="ORF">LJ757_15940</name>
</gene>